<feature type="region of interest" description="Disordered" evidence="1">
    <location>
        <begin position="1"/>
        <end position="31"/>
    </location>
</feature>
<evidence type="ECO:0000313" key="2">
    <source>
        <dbReference type="EMBL" id="KIK38963.1"/>
    </source>
</evidence>
<gene>
    <name evidence="2" type="ORF">CY34DRAFT_14697</name>
</gene>
<keyword evidence="3" id="KW-1185">Reference proteome</keyword>
<dbReference type="AlphaFoldDB" id="A0A0D0B551"/>
<feature type="compositionally biased region" description="Polar residues" evidence="1">
    <location>
        <begin position="9"/>
        <end position="31"/>
    </location>
</feature>
<protein>
    <submittedName>
        <fullName evidence="2">Uncharacterized protein</fullName>
    </submittedName>
</protein>
<dbReference type="EMBL" id="KN835365">
    <property type="protein sequence ID" value="KIK38963.1"/>
    <property type="molecule type" value="Genomic_DNA"/>
</dbReference>
<dbReference type="Proteomes" id="UP000054485">
    <property type="component" value="Unassembled WGS sequence"/>
</dbReference>
<evidence type="ECO:0000256" key="1">
    <source>
        <dbReference type="SAM" id="MobiDB-lite"/>
    </source>
</evidence>
<dbReference type="InParanoid" id="A0A0D0B551"/>
<organism evidence="2 3">
    <name type="scientific">Suillus luteus UH-Slu-Lm8-n1</name>
    <dbReference type="NCBI Taxonomy" id="930992"/>
    <lineage>
        <taxon>Eukaryota</taxon>
        <taxon>Fungi</taxon>
        <taxon>Dikarya</taxon>
        <taxon>Basidiomycota</taxon>
        <taxon>Agaricomycotina</taxon>
        <taxon>Agaricomycetes</taxon>
        <taxon>Agaricomycetidae</taxon>
        <taxon>Boletales</taxon>
        <taxon>Suillineae</taxon>
        <taxon>Suillaceae</taxon>
        <taxon>Suillus</taxon>
    </lineage>
</organism>
<dbReference type="STRING" id="930992.A0A0D0B551"/>
<sequence>MEIGVLPQTFGSKPSLSSCPGRRQSTAATSDISQAFSSTSTTAFTPALSISTKPADSKLKVRNFSILTPSQNSATSKSRTSLPSGWLHTLSCSISLPPDLLETNLQERDQVEVERWDEETVPRVNHVIIGIEAPVTSPPLIARDSMSVTNVGVGTSERNVLWQQHLNKSIAQGQHFQRRLVWGERASAAIWTEMAEPLPCPPPSEFTDAALNCTLASRPDLFQVSMLINVDHFKTLLSLAHHPNPSFVHSVCQGLREGFGPEPIPKLESI</sequence>
<reference evidence="2 3" key="1">
    <citation type="submission" date="2014-04" db="EMBL/GenBank/DDBJ databases">
        <authorList>
            <consortium name="DOE Joint Genome Institute"/>
            <person name="Kuo A."/>
            <person name="Ruytinx J."/>
            <person name="Rineau F."/>
            <person name="Colpaert J."/>
            <person name="Kohler A."/>
            <person name="Nagy L.G."/>
            <person name="Floudas D."/>
            <person name="Copeland A."/>
            <person name="Barry K.W."/>
            <person name="Cichocki N."/>
            <person name="Veneault-Fourrey C."/>
            <person name="LaButti K."/>
            <person name="Lindquist E.A."/>
            <person name="Lipzen A."/>
            <person name="Lundell T."/>
            <person name="Morin E."/>
            <person name="Murat C."/>
            <person name="Sun H."/>
            <person name="Tunlid A."/>
            <person name="Henrissat B."/>
            <person name="Grigoriev I.V."/>
            <person name="Hibbett D.S."/>
            <person name="Martin F."/>
            <person name="Nordberg H.P."/>
            <person name="Cantor M.N."/>
            <person name="Hua S.X."/>
        </authorList>
    </citation>
    <scope>NUCLEOTIDE SEQUENCE [LARGE SCALE GENOMIC DNA]</scope>
    <source>
        <strain evidence="2 3">UH-Slu-Lm8-n1</strain>
    </source>
</reference>
<name>A0A0D0B551_9AGAM</name>
<evidence type="ECO:0000313" key="3">
    <source>
        <dbReference type="Proteomes" id="UP000054485"/>
    </source>
</evidence>
<dbReference type="HOGENOM" id="CLU_1031248_0_0_1"/>
<reference evidence="3" key="2">
    <citation type="submission" date="2015-01" db="EMBL/GenBank/DDBJ databases">
        <title>Evolutionary Origins and Diversification of the Mycorrhizal Mutualists.</title>
        <authorList>
            <consortium name="DOE Joint Genome Institute"/>
            <consortium name="Mycorrhizal Genomics Consortium"/>
            <person name="Kohler A."/>
            <person name="Kuo A."/>
            <person name="Nagy L.G."/>
            <person name="Floudas D."/>
            <person name="Copeland A."/>
            <person name="Barry K.W."/>
            <person name="Cichocki N."/>
            <person name="Veneault-Fourrey C."/>
            <person name="LaButti K."/>
            <person name="Lindquist E.A."/>
            <person name="Lipzen A."/>
            <person name="Lundell T."/>
            <person name="Morin E."/>
            <person name="Murat C."/>
            <person name="Riley R."/>
            <person name="Ohm R."/>
            <person name="Sun H."/>
            <person name="Tunlid A."/>
            <person name="Henrissat B."/>
            <person name="Grigoriev I.V."/>
            <person name="Hibbett D.S."/>
            <person name="Martin F."/>
        </authorList>
    </citation>
    <scope>NUCLEOTIDE SEQUENCE [LARGE SCALE GENOMIC DNA]</scope>
    <source>
        <strain evidence="3">UH-Slu-Lm8-n1</strain>
    </source>
</reference>
<accession>A0A0D0B551</accession>
<dbReference type="OrthoDB" id="3254233at2759"/>
<proteinExistence type="predicted"/>